<dbReference type="InterPro" id="IPR000878">
    <property type="entry name" value="4pyrrol_Mease"/>
</dbReference>
<dbReference type="PANTHER" id="PTHR46111">
    <property type="entry name" value="RIBOSOMAL RNA SMALL SUBUNIT METHYLTRANSFERASE I"/>
    <property type="match status" value="1"/>
</dbReference>
<dbReference type="GO" id="GO:0006364">
    <property type="term" value="P:rRNA processing"/>
    <property type="evidence" value="ECO:0007669"/>
    <property type="project" value="UniProtKB-KW"/>
</dbReference>
<proteinExistence type="predicted"/>
<comment type="caution">
    <text evidence="7">The sequence shown here is derived from an EMBL/GenBank/DDBJ whole genome shotgun (WGS) entry which is preliminary data.</text>
</comment>
<evidence type="ECO:0000256" key="4">
    <source>
        <dbReference type="ARBA" id="ARBA00022679"/>
    </source>
</evidence>
<dbReference type="InterPro" id="IPR014777">
    <property type="entry name" value="4pyrrole_Mease_sub1"/>
</dbReference>
<dbReference type="EMBL" id="VSSQ01000033">
    <property type="protein sequence ID" value="MPL66581.1"/>
    <property type="molecule type" value="Genomic_DNA"/>
</dbReference>
<evidence type="ECO:0000259" key="6">
    <source>
        <dbReference type="Pfam" id="PF00590"/>
    </source>
</evidence>
<dbReference type="InterPro" id="IPR008189">
    <property type="entry name" value="rRNA_ssu_MeTfrase_I"/>
</dbReference>
<dbReference type="InterPro" id="IPR035996">
    <property type="entry name" value="4pyrrol_Methylase_sf"/>
</dbReference>
<dbReference type="PIRSF" id="PIRSF005917">
    <property type="entry name" value="MTase_YraL"/>
    <property type="match status" value="1"/>
</dbReference>
<gene>
    <name evidence="7" type="primary">rsmI_6</name>
    <name evidence="7" type="ORF">SDC9_12268</name>
</gene>
<keyword evidence="5" id="KW-0949">S-adenosyl-L-methionine</keyword>
<protein>
    <submittedName>
        <fullName evidence="7">Ribosomal RNA small subunit methyltransferase I</fullName>
        <ecNumber evidence="7">2.1.1.198</ecNumber>
    </submittedName>
</protein>
<dbReference type="Pfam" id="PF00590">
    <property type="entry name" value="TP_methylase"/>
    <property type="match status" value="1"/>
</dbReference>
<evidence type="ECO:0000256" key="3">
    <source>
        <dbReference type="ARBA" id="ARBA00022603"/>
    </source>
</evidence>
<feature type="domain" description="Tetrapyrrole methylase" evidence="6">
    <location>
        <begin position="50"/>
        <end position="236"/>
    </location>
</feature>
<evidence type="ECO:0000256" key="5">
    <source>
        <dbReference type="ARBA" id="ARBA00022691"/>
    </source>
</evidence>
<evidence type="ECO:0000256" key="2">
    <source>
        <dbReference type="ARBA" id="ARBA00022552"/>
    </source>
</evidence>
<keyword evidence="1" id="KW-0963">Cytoplasm</keyword>
<keyword evidence="3 7" id="KW-0489">Methyltransferase</keyword>
<dbReference type="CDD" id="cd11649">
    <property type="entry name" value="RsmI_like"/>
    <property type="match status" value="1"/>
</dbReference>
<evidence type="ECO:0000313" key="7">
    <source>
        <dbReference type="EMBL" id="MPL66581.1"/>
    </source>
</evidence>
<dbReference type="InterPro" id="IPR014776">
    <property type="entry name" value="4pyrrole_Mease_sub2"/>
</dbReference>
<keyword evidence="2" id="KW-0698">rRNA processing</keyword>
<sequence>MIYCIFFNYNNGKTIEFITFALKMNNAVLYLFPTPIADNDLKYSIPEVNLELLNHCDCFIVEDLRSARRFLKKAGYKKDFEEVEFFILNEHTKVEEIEDYLDPIKNGKNIGLMSEAGLPCIADPGQMVVSMAQSKGIKIVPLVGASSLMMALMASGFNGQNFAFVGYLPVDKTLRARKIKELEAIAIKTNQTQIFIEAPYRNNQMLESLTQNLNPNTYICIGVDISMTSEQIITKTANGWKKTKIDLNKRNTVFLIYR</sequence>
<evidence type="ECO:0000256" key="1">
    <source>
        <dbReference type="ARBA" id="ARBA00022490"/>
    </source>
</evidence>
<dbReference type="GO" id="GO:0032259">
    <property type="term" value="P:methylation"/>
    <property type="evidence" value="ECO:0007669"/>
    <property type="project" value="UniProtKB-KW"/>
</dbReference>
<dbReference type="GO" id="GO:0008168">
    <property type="term" value="F:methyltransferase activity"/>
    <property type="evidence" value="ECO:0007669"/>
    <property type="project" value="UniProtKB-KW"/>
</dbReference>
<reference evidence="7" key="1">
    <citation type="submission" date="2019-08" db="EMBL/GenBank/DDBJ databases">
        <authorList>
            <person name="Kucharzyk K."/>
            <person name="Murdoch R.W."/>
            <person name="Higgins S."/>
            <person name="Loffler F."/>
        </authorList>
    </citation>
    <scope>NUCLEOTIDE SEQUENCE</scope>
</reference>
<dbReference type="Gene3D" id="3.40.1010.10">
    <property type="entry name" value="Cobalt-precorrin-4 Transmethylase, Domain 1"/>
    <property type="match status" value="1"/>
</dbReference>
<keyword evidence="4 7" id="KW-0808">Transferase</keyword>
<dbReference type="Gene3D" id="3.30.950.10">
    <property type="entry name" value="Methyltransferase, Cobalt-precorrin-4 Transmethylase, Domain 2"/>
    <property type="match status" value="1"/>
</dbReference>
<organism evidence="7">
    <name type="scientific">bioreactor metagenome</name>
    <dbReference type="NCBI Taxonomy" id="1076179"/>
    <lineage>
        <taxon>unclassified sequences</taxon>
        <taxon>metagenomes</taxon>
        <taxon>ecological metagenomes</taxon>
    </lineage>
</organism>
<name>A0A644TLI8_9ZZZZ</name>
<accession>A0A644TLI8</accession>
<dbReference type="EC" id="2.1.1.198" evidence="7"/>
<dbReference type="SUPFAM" id="SSF53790">
    <property type="entry name" value="Tetrapyrrole methylase"/>
    <property type="match status" value="1"/>
</dbReference>
<dbReference type="AlphaFoldDB" id="A0A644TLI8"/>
<dbReference type="PANTHER" id="PTHR46111:SF2">
    <property type="entry name" value="SAM-DEPENDENT METHYLTRANSFERASE"/>
    <property type="match status" value="1"/>
</dbReference>